<dbReference type="InterPro" id="IPR002549">
    <property type="entry name" value="AI-2E-like"/>
</dbReference>
<proteinExistence type="inferred from homology"/>
<dbReference type="RefSeq" id="WP_185905703.1">
    <property type="nucleotide sequence ID" value="NZ_JAASIO010000001.1"/>
</dbReference>
<dbReference type="Proteomes" id="UP000587396">
    <property type="component" value="Unassembled WGS sequence"/>
</dbReference>
<accession>A0A842JES6</accession>
<feature type="transmembrane region" description="Helical" evidence="8">
    <location>
        <begin position="167"/>
        <end position="192"/>
    </location>
</feature>
<evidence type="ECO:0000256" key="5">
    <source>
        <dbReference type="ARBA" id="ARBA00022692"/>
    </source>
</evidence>
<evidence type="ECO:0000256" key="4">
    <source>
        <dbReference type="ARBA" id="ARBA00022475"/>
    </source>
</evidence>
<dbReference type="PANTHER" id="PTHR21716:SF53">
    <property type="entry name" value="PERMEASE PERM-RELATED"/>
    <property type="match status" value="1"/>
</dbReference>
<feature type="transmembrane region" description="Helical" evidence="8">
    <location>
        <begin position="46"/>
        <end position="64"/>
    </location>
</feature>
<feature type="transmembrane region" description="Helical" evidence="8">
    <location>
        <begin position="233"/>
        <end position="258"/>
    </location>
</feature>
<organism evidence="9 10">
    <name type="scientific">Gordonibacter massiliensis</name>
    <name type="common">ex Traore et al. 2017</name>
    <dbReference type="NCBI Taxonomy" id="1841863"/>
    <lineage>
        <taxon>Bacteria</taxon>
        <taxon>Bacillati</taxon>
        <taxon>Actinomycetota</taxon>
        <taxon>Coriobacteriia</taxon>
        <taxon>Eggerthellales</taxon>
        <taxon>Eggerthellaceae</taxon>
        <taxon>Gordonibacter</taxon>
    </lineage>
</organism>
<name>A0A842JES6_9ACTN</name>
<comment type="similarity">
    <text evidence="2">Belongs to the autoinducer-2 exporter (AI-2E) (TC 2.A.86) family.</text>
</comment>
<evidence type="ECO:0000256" key="3">
    <source>
        <dbReference type="ARBA" id="ARBA00022448"/>
    </source>
</evidence>
<comment type="subcellular location">
    <subcellularLocation>
        <location evidence="1">Cell membrane</location>
        <topology evidence="1">Multi-pass membrane protein</topology>
    </subcellularLocation>
</comment>
<protein>
    <submittedName>
        <fullName evidence="9">AI-2E family transporter</fullName>
    </submittedName>
</protein>
<feature type="transmembrane region" description="Helical" evidence="8">
    <location>
        <begin position="323"/>
        <end position="341"/>
    </location>
</feature>
<sequence length="431" mass="45989">MDPEQTEREEVKALKARRRFLTVWTIVGAILLTGVLVYLFNVLSVPIGIVIWSIVIVFCLRGPVNKLEKLGVSRVIGTTIAYVLMFVVLALVGLLMFSPAFGVGDQFTNLVQSIPGYVQTIAGWGNDLYARYADVLQNDTVKGWIENAFSALVDWASTLARDSASGVVAIGTGVVNTFMALGFALVVAFWILMELPALGRECERLINPRHREDMEMLHVTFTRVMGGYIKGTLLQCAIIGVGCVVLFGVIGIPNYAALGGIAGLLNIIPIVGPWLGGALAAIVGVFVSPWIALVALVGTIAIQQIVYTFVSPKIMANSVDVHPALTLIALMAGSAIGGAMSGFTGSLVGMLASIPAVAVAKSVFVYYFEKRTGRQLVAKDGVFFQGTPAGGESVDPIADAIAPHPDVSAAIERIELKKAEAEKKARQNKER</sequence>
<reference evidence="9 10" key="1">
    <citation type="submission" date="2020-08" db="EMBL/GenBank/DDBJ databases">
        <authorList>
            <person name="Liu C."/>
            <person name="Sun Q."/>
        </authorList>
    </citation>
    <scope>NUCLEOTIDE SEQUENCE [LARGE SCALE GENOMIC DNA]</scope>
    <source>
        <strain evidence="9 10">N22</strain>
    </source>
</reference>
<keyword evidence="10" id="KW-1185">Reference proteome</keyword>
<evidence type="ECO:0000256" key="1">
    <source>
        <dbReference type="ARBA" id="ARBA00004651"/>
    </source>
</evidence>
<evidence type="ECO:0000256" key="6">
    <source>
        <dbReference type="ARBA" id="ARBA00022989"/>
    </source>
</evidence>
<evidence type="ECO:0000256" key="7">
    <source>
        <dbReference type="ARBA" id="ARBA00023136"/>
    </source>
</evidence>
<keyword evidence="3" id="KW-0813">Transport</keyword>
<keyword evidence="4" id="KW-1003">Cell membrane</keyword>
<evidence type="ECO:0000256" key="8">
    <source>
        <dbReference type="SAM" id="Phobius"/>
    </source>
</evidence>
<keyword evidence="5 8" id="KW-0812">Transmembrane</keyword>
<evidence type="ECO:0000256" key="2">
    <source>
        <dbReference type="ARBA" id="ARBA00009773"/>
    </source>
</evidence>
<dbReference type="GO" id="GO:0005886">
    <property type="term" value="C:plasma membrane"/>
    <property type="evidence" value="ECO:0007669"/>
    <property type="project" value="UniProtKB-SubCell"/>
</dbReference>
<dbReference type="EMBL" id="JACMSE010000008">
    <property type="protein sequence ID" value="MBC2889944.1"/>
    <property type="molecule type" value="Genomic_DNA"/>
</dbReference>
<keyword evidence="7 8" id="KW-0472">Membrane</keyword>
<feature type="transmembrane region" description="Helical" evidence="8">
    <location>
        <begin position="76"/>
        <end position="97"/>
    </location>
</feature>
<feature type="transmembrane region" description="Helical" evidence="8">
    <location>
        <begin position="21"/>
        <end position="40"/>
    </location>
</feature>
<dbReference type="AlphaFoldDB" id="A0A842JES6"/>
<gene>
    <name evidence="9" type="ORF">H7313_11410</name>
</gene>
<comment type="caution">
    <text evidence="9">The sequence shown here is derived from an EMBL/GenBank/DDBJ whole genome shotgun (WGS) entry which is preliminary data.</text>
</comment>
<evidence type="ECO:0000313" key="9">
    <source>
        <dbReference type="EMBL" id="MBC2889944.1"/>
    </source>
</evidence>
<dbReference type="PANTHER" id="PTHR21716">
    <property type="entry name" value="TRANSMEMBRANE PROTEIN"/>
    <property type="match status" value="1"/>
</dbReference>
<feature type="transmembrane region" description="Helical" evidence="8">
    <location>
        <begin position="347"/>
        <end position="368"/>
    </location>
</feature>
<dbReference type="Pfam" id="PF01594">
    <property type="entry name" value="AI-2E_transport"/>
    <property type="match status" value="1"/>
</dbReference>
<keyword evidence="6 8" id="KW-1133">Transmembrane helix</keyword>
<feature type="transmembrane region" description="Helical" evidence="8">
    <location>
        <begin position="278"/>
        <end position="302"/>
    </location>
</feature>
<evidence type="ECO:0000313" key="10">
    <source>
        <dbReference type="Proteomes" id="UP000587396"/>
    </source>
</evidence>